<gene>
    <name evidence="4" type="ORF">H5U98_19550</name>
    <name evidence="3" type="ORF">MBOE_51440</name>
</gene>
<name>A0AAX2ZRE9_9MYCO</name>
<feature type="compositionally biased region" description="Pro residues" evidence="1">
    <location>
        <begin position="96"/>
        <end position="119"/>
    </location>
</feature>
<proteinExistence type="predicted"/>
<dbReference type="Proteomes" id="UP001162885">
    <property type="component" value="Chromosome"/>
</dbReference>
<reference evidence="4 6" key="3">
    <citation type="journal article" date="2022" name="BMC Genomics">
        <title>Comparative genome analysis of mycobacteria focusing on tRNA and non-coding RNA.</title>
        <authorList>
            <person name="Behra P.R.K."/>
            <person name="Pettersson B.M.F."/>
            <person name="Ramesh M."/>
            <person name="Das S."/>
            <person name="Dasgupta S."/>
            <person name="Kirsebom L.A."/>
        </authorList>
    </citation>
    <scope>NUCLEOTIDE SEQUENCE [LARGE SCALE GENOMIC DNA]</scope>
    <source>
        <strain evidence="4 6">DSM 44677</strain>
    </source>
</reference>
<feature type="compositionally biased region" description="Low complexity" evidence="1">
    <location>
        <begin position="38"/>
        <end position="67"/>
    </location>
</feature>
<protein>
    <recommendedName>
        <fullName evidence="7">Lipoprotein</fullName>
    </recommendedName>
</protein>
<keyword evidence="5" id="KW-1185">Reference proteome</keyword>
<dbReference type="RefSeq" id="WP_133118319.1">
    <property type="nucleotide sequence ID" value="NZ_AP022579.1"/>
</dbReference>
<dbReference type="AlphaFoldDB" id="A0AAX2ZRE9"/>
<evidence type="ECO:0000256" key="2">
    <source>
        <dbReference type="SAM" id="SignalP"/>
    </source>
</evidence>
<evidence type="ECO:0000313" key="5">
    <source>
        <dbReference type="Proteomes" id="UP000466683"/>
    </source>
</evidence>
<organism evidence="4 6">
    <name type="scientific">Mycolicibacterium boenickei</name>
    <dbReference type="NCBI Taxonomy" id="146017"/>
    <lineage>
        <taxon>Bacteria</taxon>
        <taxon>Bacillati</taxon>
        <taxon>Actinomycetota</taxon>
        <taxon>Actinomycetes</taxon>
        <taxon>Mycobacteriales</taxon>
        <taxon>Mycobacteriaceae</taxon>
        <taxon>Mycolicibacterium</taxon>
    </lineage>
</organism>
<feature type="region of interest" description="Disordered" evidence="1">
    <location>
        <begin position="26"/>
        <end position="119"/>
    </location>
</feature>
<evidence type="ECO:0000313" key="4">
    <source>
        <dbReference type="EMBL" id="UNB97761.1"/>
    </source>
</evidence>
<evidence type="ECO:0000313" key="6">
    <source>
        <dbReference type="Proteomes" id="UP001162885"/>
    </source>
</evidence>
<keyword evidence="2" id="KW-0732">Signal</keyword>
<dbReference type="EMBL" id="AP022579">
    <property type="protein sequence ID" value="BBX93495.1"/>
    <property type="molecule type" value="Genomic_DNA"/>
</dbReference>
<sequence length="119" mass="11725">MTPCRASHKSLRAFAAAVAVGSMLTACGGTTSDEDTTTSETPSTTEAPVTSEGPATHTETTVIETTVSPGPGSPPAEMPGSPNEGDGDMTVQIPSPGIPSPPPIPAPPAIPAPPGIPMP</sequence>
<dbReference type="Proteomes" id="UP000466683">
    <property type="component" value="Chromosome"/>
</dbReference>
<evidence type="ECO:0008006" key="7">
    <source>
        <dbReference type="Google" id="ProtNLM"/>
    </source>
</evidence>
<feature type="chain" id="PRO_5043858696" description="Lipoprotein" evidence="2">
    <location>
        <begin position="29"/>
        <end position="119"/>
    </location>
</feature>
<dbReference type="EMBL" id="CP060016">
    <property type="protein sequence ID" value="UNB97761.1"/>
    <property type="molecule type" value="Genomic_DNA"/>
</dbReference>
<reference evidence="3" key="2">
    <citation type="submission" date="2020-02" db="EMBL/GenBank/DDBJ databases">
        <authorList>
            <person name="Matsumoto Y."/>
            <person name="Motooka D."/>
            <person name="Nakamura S."/>
        </authorList>
    </citation>
    <scope>NUCLEOTIDE SEQUENCE</scope>
    <source>
        <strain evidence="3">JCM 15653</strain>
    </source>
</reference>
<reference evidence="3 5" key="1">
    <citation type="journal article" date="2019" name="Emerg. Microbes Infect.">
        <title>Comprehensive subspecies identification of 175 nontuberculous mycobacteria species based on 7547 genomic profiles.</title>
        <authorList>
            <person name="Matsumoto Y."/>
            <person name="Kinjo T."/>
            <person name="Motooka D."/>
            <person name="Nabeya D."/>
            <person name="Jung N."/>
            <person name="Uechi K."/>
            <person name="Horii T."/>
            <person name="Iida T."/>
            <person name="Fujita J."/>
            <person name="Nakamura S."/>
        </authorList>
    </citation>
    <scope>NUCLEOTIDE SEQUENCE [LARGE SCALE GENOMIC DNA]</scope>
    <source>
        <strain evidence="3 5">JCM 15653</strain>
    </source>
</reference>
<evidence type="ECO:0000313" key="3">
    <source>
        <dbReference type="EMBL" id="BBX93495.1"/>
    </source>
</evidence>
<feature type="signal peptide" evidence="2">
    <location>
        <begin position="1"/>
        <end position="28"/>
    </location>
</feature>
<dbReference type="PROSITE" id="PS51257">
    <property type="entry name" value="PROKAR_LIPOPROTEIN"/>
    <property type="match status" value="1"/>
</dbReference>
<evidence type="ECO:0000256" key="1">
    <source>
        <dbReference type="SAM" id="MobiDB-lite"/>
    </source>
</evidence>
<accession>A0AAX2ZRE9</accession>